<comment type="subcellular location">
    <subcellularLocation>
        <location evidence="1">Secreted</location>
    </subcellularLocation>
</comment>
<evidence type="ECO:0000256" key="4">
    <source>
        <dbReference type="ARBA" id="ARBA00022801"/>
    </source>
</evidence>
<proteinExistence type="inferred from homology"/>
<evidence type="ECO:0000256" key="1">
    <source>
        <dbReference type="ARBA" id="ARBA00004613"/>
    </source>
</evidence>
<sequence length="489" mass="56854">MTYPESKVEIVRAMEYTKNQEHLDTDETKYKISRKKKLQERCLIGVLTIICCTLIVILIVTFKSGHHPISQNCLIKDNERVFKNNTIKFIHWSDIHYDPFYNETVPSKFFCRQQLALESDNYLAPYGRIGCDSPLNLLENTLNAMKNITEDEEIKFMLLTGDLSGHRMWTNFSGADKVLDNIAIVSSKVHSTFPKIPVFPVIGNNDLPGHYVLPNSTSDWYKKLLTFWSPLILCSGCPGYTRNLIRERVLQETFLEGGYYNTSIADGKIVALALNSLYWSVAVERSVETDRKAVDTYSEKAYWFSNYTDVYVTIVARNYSNLIIGQFFAHTHKDDYRLHSFSSNISFSQHDPLMSFLLLAPAISPVYHNNPAFRMLSLDVEKLSLIDFTQYFMDLVMATEFSNPVWQLDYTFSEKYKSSNPFIDAERINELNQQLLNQTSNKFWKSYVFSRETNYQPMKYSRFTLYCAMRFVHFQSFQQCRKKYIVPGG</sequence>
<comment type="caution">
    <text evidence="9">The sequence shown here is derived from an EMBL/GenBank/DDBJ whole genome shotgun (WGS) entry which is preliminary data.</text>
</comment>
<dbReference type="EMBL" id="JARQWQ010000065">
    <property type="protein sequence ID" value="KAK2555041.1"/>
    <property type="molecule type" value="Genomic_DNA"/>
</dbReference>
<evidence type="ECO:0000313" key="9">
    <source>
        <dbReference type="EMBL" id="KAK2555041.1"/>
    </source>
</evidence>
<dbReference type="InterPro" id="IPR004843">
    <property type="entry name" value="Calcineurin-like_PHP"/>
</dbReference>
<keyword evidence="5" id="KW-0325">Glycoprotein</keyword>
<dbReference type="PANTHER" id="PTHR10340">
    <property type="entry name" value="SPHINGOMYELIN PHOSPHODIESTERASE"/>
    <property type="match status" value="1"/>
</dbReference>
<keyword evidence="6" id="KW-0812">Transmembrane</keyword>
<dbReference type="PANTHER" id="PTHR10340:SF57">
    <property type="entry name" value="METALLOPHOS DOMAIN-CONTAINING PROTEIN"/>
    <property type="match status" value="1"/>
</dbReference>
<dbReference type="Pfam" id="PF19272">
    <property type="entry name" value="ASMase_C"/>
    <property type="match status" value="1"/>
</dbReference>
<dbReference type="GO" id="GO:0005615">
    <property type="term" value="C:extracellular space"/>
    <property type="evidence" value="ECO:0007669"/>
    <property type="project" value="TreeGrafter"/>
</dbReference>
<organism evidence="9 10">
    <name type="scientific">Acropora cervicornis</name>
    <name type="common">Staghorn coral</name>
    <dbReference type="NCBI Taxonomy" id="6130"/>
    <lineage>
        <taxon>Eukaryota</taxon>
        <taxon>Metazoa</taxon>
        <taxon>Cnidaria</taxon>
        <taxon>Anthozoa</taxon>
        <taxon>Hexacorallia</taxon>
        <taxon>Scleractinia</taxon>
        <taxon>Astrocoeniina</taxon>
        <taxon>Acroporidae</taxon>
        <taxon>Acropora</taxon>
    </lineage>
</organism>
<feature type="domain" description="Sphingomyelin phosphodiesterase C-terminal" evidence="8">
    <location>
        <begin position="366"/>
        <end position="484"/>
    </location>
</feature>
<dbReference type="SUPFAM" id="SSF56300">
    <property type="entry name" value="Metallo-dependent phosphatases"/>
    <property type="match status" value="1"/>
</dbReference>
<keyword evidence="6" id="KW-1133">Transmembrane helix</keyword>
<dbReference type="AlphaFoldDB" id="A0AAD9Q5H8"/>
<dbReference type="GO" id="GO:0008081">
    <property type="term" value="F:phosphoric diester hydrolase activity"/>
    <property type="evidence" value="ECO:0007669"/>
    <property type="project" value="TreeGrafter"/>
</dbReference>
<dbReference type="Pfam" id="PF00149">
    <property type="entry name" value="Metallophos"/>
    <property type="match status" value="1"/>
</dbReference>
<evidence type="ECO:0000313" key="10">
    <source>
        <dbReference type="Proteomes" id="UP001249851"/>
    </source>
</evidence>
<feature type="domain" description="Calcineurin-like phosphoesterase" evidence="7">
    <location>
        <begin position="87"/>
        <end position="227"/>
    </location>
</feature>
<evidence type="ECO:0000256" key="2">
    <source>
        <dbReference type="ARBA" id="ARBA00008234"/>
    </source>
</evidence>
<dbReference type="InterPro" id="IPR045473">
    <property type="entry name" value="ASM_C"/>
</dbReference>
<keyword evidence="3" id="KW-0964">Secreted</keyword>
<dbReference type="Gene3D" id="3.60.21.10">
    <property type="match status" value="1"/>
</dbReference>
<dbReference type="InterPro" id="IPR029052">
    <property type="entry name" value="Metallo-depent_PP-like"/>
</dbReference>
<evidence type="ECO:0000256" key="6">
    <source>
        <dbReference type="SAM" id="Phobius"/>
    </source>
</evidence>
<reference evidence="9" key="2">
    <citation type="journal article" date="2023" name="Science">
        <title>Genomic signatures of disease resistance in endangered staghorn corals.</title>
        <authorList>
            <person name="Vollmer S.V."/>
            <person name="Selwyn J.D."/>
            <person name="Despard B.A."/>
            <person name="Roesel C.L."/>
        </authorList>
    </citation>
    <scope>NUCLEOTIDE SEQUENCE</scope>
    <source>
        <strain evidence="9">K2</strain>
    </source>
</reference>
<name>A0AAD9Q5H8_ACRCE</name>
<evidence type="ECO:0000256" key="3">
    <source>
        <dbReference type="ARBA" id="ARBA00022525"/>
    </source>
</evidence>
<evidence type="ECO:0000259" key="7">
    <source>
        <dbReference type="Pfam" id="PF00149"/>
    </source>
</evidence>
<keyword evidence="6" id="KW-0472">Membrane</keyword>
<dbReference type="Proteomes" id="UP001249851">
    <property type="component" value="Unassembled WGS sequence"/>
</dbReference>
<gene>
    <name evidence="9" type="ORF">P5673_023388</name>
</gene>
<reference evidence="9" key="1">
    <citation type="journal article" date="2023" name="G3 (Bethesda)">
        <title>Whole genome assembly and annotation of the endangered Caribbean coral Acropora cervicornis.</title>
        <authorList>
            <person name="Selwyn J.D."/>
            <person name="Vollmer S.V."/>
        </authorList>
    </citation>
    <scope>NUCLEOTIDE SEQUENCE</scope>
    <source>
        <strain evidence="9">K2</strain>
    </source>
</reference>
<feature type="transmembrane region" description="Helical" evidence="6">
    <location>
        <begin position="42"/>
        <end position="62"/>
    </location>
</feature>
<accession>A0AAD9Q5H8</accession>
<keyword evidence="4" id="KW-0378">Hydrolase</keyword>
<evidence type="ECO:0000256" key="5">
    <source>
        <dbReference type="ARBA" id="ARBA00023180"/>
    </source>
</evidence>
<comment type="similarity">
    <text evidence="2">Belongs to the acid sphingomyelinase family.</text>
</comment>
<keyword evidence="10" id="KW-1185">Reference proteome</keyword>
<protein>
    <submittedName>
        <fullName evidence="9">Acid sphingomyelinase-like phosphodiesterase 3a</fullName>
    </submittedName>
</protein>
<evidence type="ECO:0000259" key="8">
    <source>
        <dbReference type="Pfam" id="PF19272"/>
    </source>
</evidence>